<sequence length="59" mass="6878">MKRLWLWPIGRFWTFTPLGWLLAVIWNFYELCHLKVPYAPAAFGLIIGCRGKKAKDGVK</sequence>
<protein>
    <submittedName>
        <fullName evidence="2">Uncharacterized protein</fullName>
    </submittedName>
</protein>
<accession>A0A0T9RIE2</accession>
<keyword evidence="1" id="KW-0472">Membrane</keyword>
<evidence type="ECO:0000313" key="2">
    <source>
        <dbReference type="EMBL" id="CNI64560.1"/>
    </source>
</evidence>
<proteinExistence type="predicted"/>
<dbReference type="STRING" id="1288385.ERS137968_00973"/>
<name>A0A0T9RIE2_9GAMM</name>
<reference evidence="5" key="1">
    <citation type="submission" date="2015-03" db="EMBL/GenBank/DDBJ databases">
        <authorList>
            <consortium name="Pathogen Informatics"/>
        </authorList>
    </citation>
    <scope>NUCLEOTIDE SEQUENCE [LARGE SCALE GENOMIC DNA]</scope>
    <source>
        <strain evidence="5">A125KOH2</strain>
    </source>
</reference>
<dbReference type="EMBL" id="CQAZ01000087">
    <property type="protein sequence ID" value="CNI64560.1"/>
    <property type="molecule type" value="Genomic_DNA"/>
</dbReference>
<evidence type="ECO:0000313" key="5">
    <source>
        <dbReference type="Proteomes" id="UP000045840"/>
    </source>
</evidence>
<keyword evidence="1" id="KW-0812">Transmembrane</keyword>
<keyword evidence="4" id="KW-1185">Reference proteome</keyword>
<evidence type="ECO:0000256" key="1">
    <source>
        <dbReference type="SAM" id="Phobius"/>
    </source>
</evidence>
<dbReference type="Proteomes" id="UP000045840">
    <property type="component" value="Unassembled WGS sequence"/>
</dbReference>
<evidence type="ECO:0000313" key="4">
    <source>
        <dbReference type="Proteomes" id="UP000044625"/>
    </source>
</evidence>
<dbReference type="Proteomes" id="UP000044625">
    <property type="component" value="Unassembled WGS sequence"/>
</dbReference>
<reference evidence="3 4" key="2">
    <citation type="submission" date="2015-03" db="EMBL/GenBank/DDBJ databases">
        <authorList>
            <consortium name="Pathogen Informatics"/>
            <person name="Murphy D."/>
        </authorList>
    </citation>
    <scope>NUCLEOTIDE SEQUENCE [LARGE SCALE GENOMIC DNA]</scope>
    <source>
        <strain evidence="4">type strain: CIP110230</strain>
        <strain evidence="3">Type strain: CIP110230</strain>
    </source>
</reference>
<feature type="transmembrane region" description="Helical" evidence="1">
    <location>
        <begin position="12"/>
        <end position="29"/>
    </location>
</feature>
<evidence type="ECO:0000313" key="3">
    <source>
        <dbReference type="EMBL" id="CRY64850.1"/>
    </source>
</evidence>
<dbReference type="AlphaFoldDB" id="A0A0T9RIE2"/>
<keyword evidence="1" id="KW-1133">Transmembrane helix</keyword>
<organism evidence="2 5">
    <name type="scientific">Yersinia pekkanenii</name>
    <dbReference type="NCBI Taxonomy" id="1288385"/>
    <lineage>
        <taxon>Bacteria</taxon>
        <taxon>Pseudomonadati</taxon>
        <taxon>Pseudomonadota</taxon>
        <taxon>Gammaproteobacteria</taxon>
        <taxon>Enterobacterales</taxon>
        <taxon>Yersiniaceae</taxon>
        <taxon>Yersinia</taxon>
    </lineage>
</organism>
<dbReference type="EMBL" id="CWJL01000003">
    <property type="protein sequence ID" value="CRY64850.1"/>
    <property type="molecule type" value="Genomic_DNA"/>
</dbReference>
<gene>
    <name evidence="2" type="ORF">ERS008529_04583</name>
    <name evidence="3" type="ORF">ERS137968_00973</name>
</gene>
<reference evidence="2" key="3">
    <citation type="submission" date="2015-03" db="EMBL/GenBank/DDBJ databases">
        <authorList>
            <person name="Murphy D."/>
        </authorList>
    </citation>
    <scope>NUCLEOTIDE SEQUENCE [LARGE SCALE GENOMIC DNA]</scope>
    <source>
        <strain evidence="2">A125KOH2</strain>
    </source>
</reference>